<keyword evidence="1" id="KW-0547">Nucleotide-binding</keyword>
<proteinExistence type="predicted"/>
<keyword evidence="3" id="KW-0067">ATP-binding</keyword>
<evidence type="ECO:0000313" key="5">
    <source>
        <dbReference type="EMBL" id="QOT79161.1"/>
    </source>
</evidence>
<dbReference type="SUPFAM" id="SSF50891">
    <property type="entry name" value="Cyclophilin-like"/>
    <property type="match status" value="1"/>
</dbReference>
<accession>A0A643FV70</accession>
<feature type="domain" description="Carboxyltransferase" evidence="4">
    <location>
        <begin position="20"/>
        <end position="229"/>
    </location>
</feature>
<dbReference type="RefSeq" id="WP_150986186.1">
    <property type="nucleotide sequence ID" value="NZ_CP062804.1"/>
</dbReference>
<gene>
    <name evidence="5" type="primary">pxpB</name>
    <name evidence="5" type="ORF">F7R26_030840</name>
</gene>
<sequence>MIAQDTQHAAPAAPATQASWRIAPSGDRCLIVEFGTVADIAINRQACAAAVRIAAAALPGVTDIVPALTTVGVHYQPIAVARATGTSAPFEALSAMIGELLREGLSSNAGAPLVIDIPVCYGGEHGPDLDDVAATCGLSPEQVIALHSAEPVDVLMLGFAPGHPYVGRFDERLSPPRRSTPRTAVAAGSIGLANRQTVIYPMTLPGGWNLIGRTPVALFDPHRASPCLLAAGDRVRFVPISSDVFASMLAGGGVQP</sequence>
<dbReference type="InterPro" id="IPR003833">
    <property type="entry name" value="CT_C_D"/>
</dbReference>
<dbReference type="EMBL" id="CP062804">
    <property type="protein sequence ID" value="QOT79161.1"/>
    <property type="molecule type" value="Genomic_DNA"/>
</dbReference>
<dbReference type="SUPFAM" id="SSF160467">
    <property type="entry name" value="PH0987 N-terminal domain-like"/>
    <property type="match status" value="1"/>
</dbReference>
<dbReference type="GO" id="GO:0005524">
    <property type="term" value="F:ATP binding"/>
    <property type="evidence" value="ECO:0007669"/>
    <property type="project" value="UniProtKB-KW"/>
</dbReference>
<dbReference type="InterPro" id="IPR010016">
    <property type="entry name" value="PxpB"/>
</dbReference>
<protein>
    <submittedName>
        <fullName evidence="5">5-oxoprolinase subunit PxpB</fullName>
        <ecNumber evidence="5">3.5.2.9</ecNumber>
    </submittedName>
</protein>
<evidence type="ECO:0000256" key="2">
    <source>
        <dbReference type="ARBA" id="ARBA00022801"/>
    </source>
</evidence>
<dbReference type="Pfam" id="PF02682">
    <property type="entry name" value="CT_C_D"/>
    <property type="match status" value="1"/>
</dbReference>
<evidence type="ECO:0000256" key="3">
    <source>
        <dbReference type="ARBA" id="ARBA00022840"/>
    </source>
</evidence>
<evidence type="ECO:0000256" key="1">
    <source>
        <dbReference type="ARBA" id="ARBA00022741"/>
    </source>
</evidence>
<dbReference type="InterPro" id="IPR029000">
    <property type="entry name" value="Cyclophilin-like_dom_sf"/>
</dbReference>
<dbReference type="GeneID" id="98405361"/>
<dbReference type="PANTHER" id="PTHR34698">
    <property type="entry name" value="5-OXOPROLINASE SUBUNIT B"/>
    <property type="match status" value="1"/>
</dbReference>
<dbReference type="Proteomes" id="UP000397656">
    <property type="component" value="Chromosome 2"/>
</dbReference>
<dbReference type="AlphaFoldDB" id="A0A643FV70"/>
<reference evidence="5 6" key="1">
    <citation type="submission" date="2020-10" db="EMBL/GenBank/DDBJ databases">
        <title>Complete genome sequence of Cupriavidus basilensis CCUG 49340T.</title>
        <authorList>
            <person name="Salva-Serra F."/>
            <person name="Donoso R.A."/>
            <person name="Cho K.H."/>
            <person name="Yoo J.A."/>
            <person name="Lee K."/>
            <person name="Yoon S.-H."/>
            <person name="Perez-Pantoja D."/>
            <person name="Moore E.R.B."/>
        </authorList>
    </citation>
    <scope>NUCLEOTIDE SEQUENCE [LARGE SCALE GENOMIC DNA]</scope>
    <source>
        <strain evidence="6">CCUG 49340</strain>
    </source>
</reference>
<organism evidence="5 6">
    <name type="scientific">Cupriavidus basilensis</name>
    <dbReference type="NCBI Taxonomy" id="68895"/>
    <lineage>
        <taxon>Bacteria</taxon>
        <taxon>Pseudomonadati</taxon>
        <taxon>Pseudomonadota</taxon>
        <taxon>Betaproteobacteria</taxon>
        <taxon>Burkholderiales</taxon>
        <taxon>Burkholderiaceae</taxon>
        <taxon>Cupriavidus</taxon>
    </lineage>
</organism>
<name>A0A643FV70_9BURK</name>
<evidence type="ECO:0000313" key="6">
    <source>
        <dbReference type="Proteomes" id="UP000397656"/>
    </source>
</evidence>
<dbReference type="Gene3D" id="2.40.100.10">
    <property type="entry name" value="Cyclophilin-like"/>
    <property type="match status" value="1"/>
</dbReference>
<dbReference type="Gene3D" id="3.30.1360.40">
    <property type="match status" value="1"/>
</dbReference>
<evidence type="ECO:0000259" key="4">
    <source>
        <dbReference type="SMART" id="SM00796"/>
    </source>
</evidence>
<dbReference type="EC" id="3.5.2.9" evidence="5"/>
<dbReference type="NCBIfam" id="TIGR00370">
    <property type="entry name" value="5-oxoprolinase subunit PxpB"/>
    <property type="match status" value="1"/>
</dbReference>
<dbReference type="PANTHER" id="PTHR34698:SF2">
    <property type="entry name" value="5-OXOPROLINASE SUBUNIT B"/>
    <property type="match status" value="1"/>
</dbReference>
<dbReference type="GO" id="GO:0017168">
    <property type="term" value="F:5-oxoprolinase (ATP-hydrolyzing) activity"/>
    <property type="evidence" value="ECO:0007669"/>
    <property type="project" value="UniProtKB-EC"/>
</dbReference>
<keyword evidence="2 5" id="KW-0378">Hydrolase</keyword>
<dbReference type="SMART" id="SM00796">
    <property type="entry name" value="AHS1"/>
    <property type="match status" value="1"/>
</dbReference>